<feature type="region of interest" description="Disordered" evidence="3">
    <location>
        <begin position="264"/>
        <end position="304"/>
    </location>
</feature>
<comment type="caution">
    <text evidence="5">The sequence shown here is derived from an EMBL/GenBank/DDBJ whole genome shotgun (WGS) entry which is preliminary data.</text>
</comment>
<dbReference type="InterPro" id="IPR018359">
    <property type="entry name" value="Bromodomain_CS"/>
</dbReference>
<protein>
    <recommendedName>
        <fullName evidence="4">Bromo domain-containing protein</fullName>
    </recommendedName>
</protein>
<feature type="compositionally biased region" description="Polar residues" evidence="3">
    <location>
        <begin position="621"/>
        <end position="640"/>
    </location>
</feature>
<dbReference type="PANTHER" id="PTHR22881:SF27">
    <property type="entry name" value="BROMODOMAIN CONTAINING 7_9"/>
    <property type="match status" value="1"/>
</dbReference>
<dbReference type="InterPro" id="IPR001487">
    <property type="entry name" value="Bromodomain"/>
</dbReference>
<dbReference type="SUPFAM" id="SSF47370">
    <property type="entry name" value="Bromodomain"/>
    <property type="match status" value="1"/>
</dbReference>
<evidence type="ECO:0000256" key="3">
    <source>
        <dbReference type="SAM" id="MobiDB-lite"/>
    </source>
</evidence>
<dbReference type="Pfam" id="PF00439">
    <property type="entry name" value="Bromodomain"/>
    <property type="match status" value="1"/>
</dbReference>
<reference evidence="5 6" key="1">
    <citation type="journal article" date="2023" name="Hortic Res">
        <title>Pangenome of water caltrop reveals structural variations and asymmetric subgenome divergence after allopolyploidization.</title>
        <authorList>
            <person name="Zhang X."/>
            <person name="Chen Y."/>
            <person name="Wang L."/>
            <person name="Yuan Y."/>
            <person name="Fang M."/>
            <person name="Shi L."/>
            <person name="Lu R."/>
            <person name="Comes H.P."/>
            <person name="Ma Y."/>
            <person name="Chen Y."/>
            <person name="Huang G."/>
            <person name="Zhou Y."/>
            <person name="Zheng Z."/>
            <person name="Qiu Y."/>
        </authorList>
    </citation>
    <scope>NUCLEOTIDE SEQUENCE [LARGE SCALE GENOMIC DNA]</scope>
    <source>
        <strain evidence="5">F231</strain>
    </source>
</reference>
<dbReference type="EMBL" id="JAXQNO010000019">
    <property type="protein sequence ID" value="KAK4775029.1"/>
    <property type="molecule type" value="Genomic_DNA"/>
</dbReference>
<dbReference type="PROSITE" id="PS50014">
    <property type="entry name" value="BROMODOMAIN_2"/>
    <property type="match status" value="1"/>
</dbReference>
<sequence>MGKLVEKKRKKKGRPSLLDLQKRSLEQKQSQEHENSVPKPSQNYKISTRTPLRRSTRRNPSSDCSSSPDDHGREDSSPGRRHREKKLNLVLPLPNSIPGNLDESGSVVAEVDDVRQDQRKRRIAAIDVGSGAGVSTEKGVKLTNSVSTDKVIQPDSEASTPLSDKKLLILILDRVQKKDVYGVFSEPVDPEELPDYHDIIEHPMDFGTVRKKLVDGAYANLEQFENDVFLICANAMQYNAPDTVYFRQAQSMQELARKHFDNLRQNGDNNELEPKIVRRGRPPTKHLKRPPGRPPLDRSDTTLKGERTMPANYVKKGPYSADRLGLMTPSGGLRNHDVNSSWLFENKLGRNDEFTGSSLKGGLMKLGNKQTIPEENRRDTYKYFHPPTSGREPSASATVHWERRPLMQVGLHSDHGYARSLARFAAHLGPAAWKVASKMIERALPADVKFGPGWVGENDLLSQRQFQLASPALSSLRLFSFPGSSGSKDTDHCFQDLRDASAEKPRKAYSNPVENHPSFNPSSEPLLPPSENLPQPIKEMEAIDRSKLKRPQIPIYRNGFTSSYGYDNNLAAAHTGKMMAAKPSSVFHSHPNGKGSLEVQSTIYSNSLHQVPSDIKDGELSKTSQVNSIHGRSPLLQQNPEPDVPYQHWLESSAPDLNVRFHSPGSPNSSRANSAQPDLALQL</sequence>
<dbReference type="SMART" id="SM00297">
    <property type="entry name" value="BROMO"/>
    <property type="match status" value="1"/>
</dbReference>
<dbReference type="PANTHER" id="PTHR22881">
    <property type="entry name" value="BROMODOMAIN CONTAINING PROTEIN"/>
    <property type="match status" value="1"/>
</dbReference>
<feature type="compositionally biased region" description="Low complexity" evidence="3">
    <location>
        <begin position="517"/>
        <end position="529"/>
    </location>
</feature>
<feature type="region of interest" description="Disordered" evidence="3">
    <location>
        <begin position="614"/>
        <end position="683"/>
    </location>
</feature>
<dbReference type="AlphaFoldDB" id="A0AAN7KZF0"/>
<evidence type="ECO:0000313" key="6">
    <source>
        <dbReference type="Proteomes" id="UP001346149"/>
    </source>
</evidence>
<evidence type="ECO:0000259" key="4">
    <source>
        <dbReference type="PROSITE" id="PS50014"/>
    </source>
</evidence>
<dbReference type="PROSITE" id="PS00633">
    <property type="entry name" value="BROMODOMAIN_1"/>
    <property type="match status" value="1"/>
</dbReference>
<feature type="domain" description="Bromo" evidence="4">
    <location>
        <begin position="176"/>
        <end position="246"/>
    </location>
</feature>
<evidence type="ECO:0000256" key="2">
    <source>
        <dbReference type="PROSITE-ProRule" id="PRU00035"/>
    </source>
</evidence>
<feature type="compositionally biased region" description="Basic residues" evidence="3">
    <location>
        <begin position="1"/>
        <end position="14"/>
    </location>
</feature>
<feature type="region of interest" description="Disordered" evidence="3">
    <location>
        <begin position="501"/>
        <end position="529"/>
    </location>
</feature>
<dbReference type="PRINTS" id="PR00503">
    <property type="entry name" value="BROMODOMAIN"/>
</dbReference>
<keyword evidence="6" id="KW-1185">Reference proteome</keyword>
<organism evidence="5 6">
    <name type="scientific">Trapa natans</name>
    <name type="common">Water chestnut</name>
    <dbReference type="NCBI Taxonomy" id="22666"/>
    <lineage>
        <taxon>Eukaryota</taxon>
        <taxon>Viridiplantae</taxon>
        <taxon>Streptophyta</taxon>
        <taxon>Embryophyta</taxon>
        <taxon>Tracheophyta</taxon>
        <taxon>Spermatophyta</taxon>
        <taxon>Magnoliopsida</taxon>
        <taxon>eudicotyledons</taxon>
        <taxon>Gunneridae</taxon>
        <taxon>Pentapetalae</taxon>
        <taxon>rosids</taxon>
        <taxon>malvids</taxon>
        <taxon>Myrtales</taxon>
        <taxon>Lythraceae</taxon>
        <taxon>Trapa</taxon>
    </lineage>
</organism>
<feature type="compositionally biased region" description="Basic and acidic residues" evidence="3">
    <location>
        <begin position="68"/>
        <end position="78"/>
    </location>
</feature>
<feature type="compositionally biased region" description="Basic and acidic residues" evidence="3">
    <location>
        <begin position="295"/>
        <end position="304"/>
    </location>
</feature>
<evidence type="ECO:0000256" key="1">
    <source>
        <dbReference type="ARBA" id="ARBA00023117"/>
    </source>
</evidence>
<feature type="compositionally biased region" description="Basic residues" evidence="3">
    <location>
        <begin position="277"/>
        <end position="291"/>
    </location>
</feature>
<feature type="compositionally biased region" description="Basic and acidic residues" evidence="3">
    <location>
        <begin position="20"/>
        <end position="36"/>
    </location>
</feature>
<dbReference type="CDD" id="cd04369">
    <property type="entry name" value="Bromodomain"/>
    <property type="match status" value="1"/>
</dbReference>
<gene>
    <name evidence="5" type="ORF">SAY86_009964</name>
</gene>
<dbReference type="Proteomes" id="UP001346149">
    <property type="component" value="Unassembled WGS sequence"/>
</dbReference>
<keyword evidence="1 2" id="KW-0103">Bromodomain</keyword>
<evidence type="ECO:0000313" key="5">
    <source>
        <dbReference type="EMBL" id="KAK4775029.1"/>
    </source>
</evidence>
<feature type="region of interest" description="Disordered" evidence="3">
    <location>
        <begin position="1"/>
        <end position="98"/>
    </location>
</feature>
<feature type="compositionally biased region" description="Low complexity" evidence="3">
    <location>
        <begin position="58"/>
        <end position="67"/>
    </location>
</feature>
<dbReference type="Gene3D" id="1.20.920.10">
    <property type="entry name" value="Bromodomain-like"/>
    <property type="match status" value="1"/>
</dbReference>
<dbReference type="InterPro" id="IPR036427">
    <property type="entry name" value="Bromodomain-like_sf"/>
</dbReference>
<accession>A0AAN7KZF0</accession>
<dbReference type="InterPro" id="IPR051831">
    <property type="entry name" value="Bromodomain_contain_prot"/>
</dbReference>
<name>A0AAN7KZF0_TRANT</name>
<proteinExistence type="predicted"/>
<feature type="compositionally biased region" description="Polar residues" evidence="3">
    <location>
        <begin position="665"/>
        <end position="676"/>
    </location>
</feature>